<dbReference type="Proteomes" id="UP000597656">
    <property type="component" value="Unassembled WGS sequence"/>
</dbReference>
<dbReference type="EMBL" id="BMNC01000007">
    <property type="protein sequence ID" value="GGN05283.1"/>
    <property type="molecule type" value="Genomic_DNA"/>
</dbReference>
<keyword evidence="2" id="KW-1185">Reference proteome</keyword>
<comment type="caution">
    <text evidence="1">The sequence shown here is derived from an EMBL/GenBank/DDBJ whole genome shotgun (WGS) entry which is preliminary data.</text>
</comment>
<protein>
    <submittedName>
        <fullName evidence="1">Uncharacterized protein</fullName>
    </submittedName>
</protein>
<organism evidence="1 2">
    <name type="scientific">Lentzea pudingi</name>
    <dbReference type="NCBI Taxonomy" id="1789439"/>
    <lineage>
        <taxon>Bacteria</taxon>
        <taxon>Bacillati</taxon>
        <taxon>Actinomycetota</taxon>
        <taxon>Actinomycetes</taxon>
        <taxon>Pseudonocardiales</taxon>
        <taxon>Pseudonocardiaceae</taxon>
        <taxon>Lentzea</taxon>
    </lineage>
</organism>
<evidence type="ECO:0000313" key="2">
    <source>
        <dbReference type="Proteomes" id="UP000597656"/>
    </source>
</evidence>
<reference evidence="2" key="1">
    <citation type="journal article" date="2019" name="Int. J. Syst. Evol. Microbiol.">
        <title>The Global Catalogue of Microorganisms (GCM) 10K type strain sequencing project: providing services to taxonomists for standard genome sequencing and annotation.</title>
        <authorList>
            <consortium name="The Broad Institute Genomics Platform"/>
            <consortium name="The Broad Institute Genome Sequencing Center for Infectious Disease"/>
            <person name="Wu L."/>
            <person name="Ma J."/>
        </authorList>
    </citation>
    <scope>NUCLEOTIDE SEQUENCE [LARGE SCALE GENOMIC DNA]</scope>
    <source>
        <strain evidence="2">CGMCC 4.7319</strain>
    </source>
</reference>
<proteinExistence type="predicted"/>
<accession>A0ABQ2ID41</accession>
<sequence>MDDDVVLTEMSATSGVGTMLTDWVVLVICEPPDGDEIGLESKLQPAMPRTISRAALAKAGIHRAFLVNTGAP</sequence>
<evidence type="ECO:0000313" key="1">
    <source>
        <dbReference type="EMBL" id="GGN05283.1"/>
    </source>
</evidence>
<gene>
    <name evidence="1" type="ORF">GCM10011609_50640</name>
</gene>
<name>A0ABQ2ID41_9PSEU</name>